<evidence type="ECO:0000256" key="4">
    <source>
        <dbReference type="ARBA" id="ARBA00022989"/>
    </source>
</evidence>
<keyword evidence="4 6" id="KW-1133">Transmembrane helix</keyword>
<gene>
    <name evidence="7" type="ORF">NCTC10742_03431</name>
</gene>
<comment type="subcellular location">
    <subcellularLocation>
        <location evidence="1">Cell membrane</location>
        <topology evidence="1">Multi-pass membrane protein</topology>
    </subcellularLocation>
</comment>
<evidence type="ECO:0000256" key="6">
    <source>
        <dbReference type="SAM" id="Phobius"/>
    </source>
</evidence>
<proteinExistence type="predicted"/>
<keyword evidence="3 6" id="KW-0812">Transmembrane</keyword>
<name>A0A378SN20_9MYCO</name>
<feature type="transmembrane region" description="Helical" evidence="6">
    <location>
        <begin position="61"/>
        <end position="79"/>
    </location>
</feature>
<dbReference type="EMBL" id="UGQM01000001">
    <property type="protein sequence ID" value="STZ44199.1"/>
    <property type="molecule type" value="Genomic_DNA"/>
</dbReference>
<organism evidence="7 8">
    <name type="scientific">Mycolicibacterium gilvum</name>
    <dbReference type="NCBI Taxonomy" id="1804"/>
    <lineage>
        <taxon>Bacteria</taxon>
        <taxon>Bacillati</taxon>
        <taxon>Actinomycetota</taxon>
        <taxon>Actinomycetes</taxon>
        <taxon>Mycobacteriales</taxon>
        <taxon>Mycobacteriaceae</taxon>
        <taxon>Mycolicibacterium</taxon>
    </lineage>
</organism>
<dbReference type="GO" id="GO:0005886">
    <property type="term" value="C:plasma membrane"/>
    <property type="evidence" value="ECO:0007669"/>
    <property type="project" value="UniProtKB-SubCell"/>
</dbReference>
<evidence type="ECO:0000313" key="7">
    <source>
        <dbReference type="EMBL" id="STZ44199.1"/>
    </source>
</evidence>
<feature type="transmembrane region" description="Helical" evidence="6">
    <location>
        <begin position="30"/>
        <end position="49"/>
    </location>
</feature>
<sequence>MIVVWIALALATFLSWWLSTEEASDGRLIAVIILIVAGVKIRLVGLYFMELRDAPTLLRGAFEIYVFVLSAVLAGYVAAT</sequence>
<evidence type="ECO:0000256" key="3">
    <source>
        <dbReference type="ARBA" id="ARBA00022692"/>
    </source>
</evidence>
<keyword evidence="5 6" id="KW-0472">Membrane</keyword>
<dbReference type="Proteomes" id="UP000254291">
    <property type="component" value="Unassembled WGS sequence"/>
</dbReference>
<evidence type="ECO:0000256" key="5">
    <source>
        <dbReference type="ARBA" id="ARBA00023136"/>
    </source>
</evidence>
<evidence type="ECO:0000256" key="1">
    <source>
        <dbReference type="ARBA" id="ARBA00004651"/>
    </source>
</evidence>
<evidence type="ECO:0000256" key="2">
    <source>
        <dbReference type="ARBA" id="ARBA00022475"/>
    </source>
</evidence>
<accession>A0A378SN20</accession>
<protein>
    <submittedName>
        <fullName evidence="7">Caa(3)-type oxidase, subunit IV</fullName>
    </submittedName>
</protein>
<dbReference type="Pfam" id="PF03626">
    <property type="entry name" value="COX4_pro"/>
    <property type="match status" value="1"/>
</dbReference>
<keyword evidence="2" id="KW-1003">Cell membrane</keyword>
<reference evidence="7 8" key="1">
    <citation type="submission" date="2018-06" db="EMBL/GenBank/DDBJ databases">
        <authorList>
            <consortium name="Pathogen Informatics"/>
            <person name="Doyle S."/>
        </authorList>
    </citation>
    <scope>NUCLEOTIDE SEQUENCE [LARGE SCALE GENOMIC DNA]</scope>
    <source>
        <strain evidence="7 8">NCTC10742</strain>
    </source>
</reference>
<dbReference type="AlphaFoldDB" id="A0A378SN20"/>
<evidence type="ECO:0000313" key="8">
    <source>
        <dbReference type="Proteomes" id="UP000254291"/>
    </source>
</evidence>
<dbReference type="RefSeq" id="WP_235660435.1">
    <property type="nucleotide sequence ID" value="NZ_JACKST010000047.1"/>
</dbReference>
<dbReference type="InterPro" id="IPR005171">
    <property type="entry name" value="Cyt_c_oxidase_su4_prok"/>
</dbReference>